<organism evidence="4">
    <name type="scientific">Thelazia callipaeda</name>
    <name type="common">Oriental eyeworm</name>
    <name type="synonym">Parasitic nematode</name>
    <dbReference type="NCBI Taxonomy" id="103827"/>
    <lineage>
        <taxon>Eukaryota</taxon>
        <taxon>Metazoa</taxon>
        <taxon>Ecdysozoa</taxon>
        <taxon>Nematoda</taxon>
        <taxon>Chromadorea</taxon>
        <taxon>Rhabditida</taxon>
        <taxon>Spirurina</taxon>
        <taxon>Spiruromorpha</taxon>
        <taxon>Thelazioidea</taxon>
        <taxon>Thelaziidae</taxon>
        <taxon>Thelazia</taxon>
    </lineage>
</organism>
<keyword evidence="3" id="KW-1185">Reference proteome</keyword>
<gene>
    <name evidence="2" type="ORF">TCLT_LOCUS9343</name>
</gene>
<dbReference type="EMBL" id="UYYF01004777">
    <property type="protein sequence ID" value="VDN06967.1"/>
    <property type="molecule type" value="Genomic_DNA"/>
</dbReference>
<accession>A0A0N5D8C6</accession>
<reference evidence="4" key="1">
    <citation type="submission" date="2017-02" db="UniProtKB">
        <authorList>
            <consortium name="WormBaseParasite"/>
        </authorList>
    </citation>
    <scope>IDENTIFICATION</scope>
</reference>
<dbReference type="Proteomes" id="UP000276776">
    <property type="component" value="Unassembled WGS sequence"/>
</dbReference>
<dbReference type="AlphaFoldDB" id="A0A0N5D8C6"/>
<name>A0A0N5D8C6_THECL</name>
<sequence length="102" mass="11628">MGTGHRALFVWLLLLLALVFLVVYLDNGLDGEPSVFFVILSFFDILSLSIIMLKIMRHYQICGVGRRQYDMNAPYPVAAYVYPLEKRTSAVVLGNTHVLKYM</sequence>
<evidence type="ECO:0000313" key="4">
    <source>
        <dbReference type="WBParaSite" id="TCLT_0000935401-mRNA-1"/>
    </source>
</evidence>
<evidence type="ECO:0000256" key="1">
    <source>
        <dbReference type="SAM" id="Phobius"/>
    </source>
</evidence>
<reference evidence="2 3" key="2">
    <citation type="submission" date="2018-11" db="EMBL/GenBank/DDBJ databases">
        <authorList>
            <consortium name="Pathogen Informatics"/>
        </authorList>
    </citation>
    <scope>NUCLEOTIDE SEQUENCE [LARGE SCALE GENOMIC DNA]</scope>
</reference>
<proteinExistence type="predicted"/>
<dbReference type="WBParaSite" id="TCLT_0000935401-mRNA-1">
    <property type="protein sequence ID" value="TCLT_0000935401-mRNA-1"/>
    <property type="gene ID" value="TCLT_0000935401"/>
</dbReference>
<keyword evidence="1" id="KW-0812">Transmembrane</keyword>
<keyword evidence="1" id="KW-1133">Transmembrane helix</keyword>
<keyword evidence="1" id="KW-0472">Membrane</keyword>
<evidence type="ECO:0000313" key="2">
    <source>
        <dbReference type="EMBL" id="VDN06967.1"/>
    </source>
</evidence>
<dbReference type="OrthoDB" id="5826832at2759"/>
<dbReference type="STRING" id="103827.A0A0N5D8C6"/>
<protein>
    <submittedName>
        <fullName evidence="4">Transmembrane protein</fullName>
    </submittedName>
</protein>
<dbReference type="OMA" id="IRHYQIC"/>
<feature type="transmembrane region" description="Helical" evidence="1">
    <location>
        <begin position="35"/>
        <end position="53"/>
    </location>
</feature>
<evidence type="ECO:0000313" key="3">
    <source>
        <dbReference type="Proteomes" id="UP000276776"/>
    </source>
</evidence>